<dbReference type="AlphaFoldDB" id="H2ZQP6"/>
<protein>
    <submittedName>
        <fullName evidence="1">Uncharacterized protein</fullName>
    </submittedName>
</protein>
<dbReference type="GeneTree" id="ENSGT00660000097259"/>
<dbReference type="HOGENOM" id="CLU_1261102_0_0_1"/>
<evidence type="ECO:0000313" key="2">
    <source>
        <dbReference type="Proteomes" id="UP000007875"/>
    </source>
</evidence>
<reference evidence="1" key="2">
    <citation type="submission" date="2025-08" db="UniProtKB">
        <authorList>
            <consortium name="Ensembl"/>
        </authorList>
    </citation>
    <scope>IDENTIFICATION</scope>
</reference>
<dbReference type="Ensembl" id="ENSCSAVT00000020126.1">
    <property type="protein sequence ID" value="ENSCSAVP00000019912.1"/>
    <property type="gene ID" value="ENSCSAVG00000011695.1"/>
</dbReference>
<dbReference type="SUPFAM" id="SSF50978">
    <property type="entry name" value="WD40 repeat-like"/>
    <property type="match status" value="1"/>
</dbReference>
<dbReference type="Proteomes" id="UP000007875">
    <property type="component" value="Unassembled WGS sequence"/>
</dbReference>
<evidence type="ECO:0000313" key="1">
    <source>
        <dbReference type="Ensembl" id="ENSCSAVP00000019912.1"/>
    </source>
</evidence>
<proteinExistence type="predicted"/>
<dbReference type="Gene3D" id="2.130.10.10">
    <property type="entry name" value="YVTN repeat-like/Quinoprotein amine dehydrogenase"/>
    <property type="match status" value="1"/>
</dbReference>
<reference evidence="2" key="1">
    <citation type="submission" date="2003-08" db="EMBL/GenBank/DDBJ databases">
        <authorList>
            <person name="Birren B."/>
            <person name="Nusbaum C."/>
            <person name="Abebe A."/>
            <person name="Abouelleil A."/>
            <person name="Adekoya E."/>
            <person name="Ait-zahra M."/>
            <person name="Allen N."/>
            <person name="Allen T."/>
            <person name="An P."/>
            <person name="Anderson M."/>
            <person name="Anderson S."/>
            <person name="Arachchi H."/>
            <person name="Armbruster J."/>
            <person name="Bachantsang P."/>
            <person name="Baldwin J."/>
            <person name="Barry A."/>
            <person name="Bayul T."/>
            <person name="Blitshsteyn B."/>
            <person name="Bloom T."/>
            <person name="Blye J."/>
            <person name="Boguslavskiy L."/>
            <person name="Borowsky M."/>
            <person name="Boukhgalter B."/>
            <person name="Brunache A."/>
            <person name="Butler J."/>
            <person name="Calixte N."/>
            <person name="Calvo S."/>
            <person name="Camarata J."/>
            <person name="Campo K."/>
            <person name="Chang J."/>
            <person name="Cheshatsang Y."/>
            <person name="Citroen M."/>
            <person name="Collymore A."/>
            <person name="Considine T."/>
            <person name="Cook A."/>
            <person name="Cooke P."/>
            <person name="Corum B."/>
            <person name="Cuomo C."/>
            <person name="David R."/>
            <person name="Dawoe T."/>
            <person name="Degray S."/>
            <person name="Dodge S."/>
            <person name="Dooley K."/>
            <person name="Dorje P."/>
            <person name="Dorjee K."/>
            <person name="Dorris L."/>
            <person name="Duffey N."/>
            <person name="Dupes A."/>
            <person name="Elkins T."/>
            <person name="Engels R."/>
            <person name="Erickson J."/>
            <person name="Farina A."/>
            <person name="Faro S."/>
            <person name="Ferreira P."/>
            <person name="Fischer H."/>
            <person name="Fitzgerald M."/>
            <person name="Foley K."/>
            <person name="Gage D."/>
            <person name="Galagan J."/>
            <person name="Gearin G."/>
            <person name="Gnerre S."/>
            <person name="Gnirke A."/>
            <person name="Goyette A."/>
            <person name="Graham J."/>
            <person name="Grandbois E."/>
            <person name="Gyaltsen K."/>
            <person name="Hafez N."/>
            <person name="Hagopian D."/>
            <person name="Hagos B."/>
            <person name="Hall J."/>
            <person name="Hatcher B."/>
            <person name="Heller A."/>
            <person name="Higgins H."/>
            <person name="Honan T."/>
            <person name="Horn A."/>
            <person name="Houde N."/>
            <person name="Hughes L."/>
            <person name="Hulme W."/>
            <person name="Husby E."/>
            <person name="Iliev I."/>
            <person name="Jaffe D."/>
            <person name="Jones C."/>
            <person name="Kamal M."/>
            <person name="Kamat A."/>
            <person name="Kamvysselis M."/>
            <person name="Karlsson E."/>
            <person name="Kells C."/>
            <person name="Kieu A."/>
            <person name="Kisner P."/>
            <person name="Kodira C."/>
            <person name="Kulbokas E."/>
            <person name="Labutti K."/>
            <person name="Lama D."/>
            <person name="Landers T."/>
            <person name="Leger J."/>
            <person name="Levine S."/>
            <person name="Lewis D."/>
            <person name="Lewis T."/>
            <person name="Lindblad-toh K."/>
            <person name="Liu X."/>
            <person name="Lokyitsang T."/>
            <person name="Lokyitsang Y."/>
            <person name="Lucien O."/>
            <person name="Lui A."/>
            <person name="Ma L.J."/>
            <person name="Mabbitt R."/>
            <person name="Macdonald J."/>
            <person name="Maclean C."/>
            <person name="Major J."/>
            <person name="Manning J."/>
            <person name="Marabella R."/>
            <person name="Maru K."/>
            <person name="Matthews C."/>
            <person name="Mauceli E."/>
            <person name="Mccarthy M."/>
            <person name="Mcdonough S."/>
            <person name="Mcghee T."/>
            <person name="Meldrim J."/>
            <person name="Meneus L."/>
            <person name="Mesirov J."/>
            <person name="Mihalev A."/>
            <person name="Mihova T."/>
            <person name="Mikkelsen T."/>
            <person name="Mlenga V."/>
            <person name="Moru K."/>
            <person name="Mozes J."/>
            <person name="Mulrain L."/>
            <person name="Munson G."/>
            <person name="Naylor J."/>
            <person name="Newes C."/>
            <person name="Nguyen C."/>
            <person name="Nguyen N."/>
            <person name="Nguyen T."/>
            <person name="Nicol R."/>
            <person name="Nielsen C."/>
            <person name="Nizzari M."/>
            <person name="Norbu C."/>
            <person name="Norbu N."/>
            <person name="O'donnell P."/>
            <person name="Okoawo O."/>
            <person name="O'leary S."/>
            <person name="Omotosho B."/>
            <person name="O'neill K."/>
            <person name="Osman S."/>
            <person name="Parker S."/>
            <person name="Perrin D."/>
            <person name="Phunkhang P."/>
            <person name="Piqani B."/>
            <person name="Purcell S."/>
            <person name="Rachupka T."/>
            <person name="Ramasamy U."/>
            <person name="Rameau R."/>
            <person name="Ray V."/>
            <person name="Raymond C."/>
            <person name="Retta R."/>
            <person name="Richardson S."/>
            <person name="Rise C."/>
            <person name="Rodriguez J."/>
            <person name="Rogers J."/>
            <person name="Rogov P."/>
            <person name="Rutman M."/>
            <person name="Schupbach R."/>
            <person name="Seaman C."/>
            <person name="Settipalli S."/>
            <person name="Sharpe T."/>
            <person name="Sheridan J."/>
            <person name="Sherpa N."/>
            <person name="Shi J."/>
            <person name="Smirnov S."/>
            <person name="Smith C."/>
            <person name="Sougnez C."/>
            <person name="Spencer B."/>
            <person name="Stalker J."/>
            <person name="Stange-thomann N."/>
            <person name="Stavropoulos S."/>
            <person name="Stetson K."/>
            <person name="Stone C."/>
            <person name="Stone S."/>
            <person name="Stubbs M."/>
            <person name="Talamas J."/>
            <person name="Tchuinga P."/>
            <person name="Tenzing P."/>
            <person name="Tesfaye S."/>
            <person name="Theodore J."/>
            <person name="Thoulutsang Y."/>
            <person name="Topham K."/>
            <person name="Towey S."/>
            <person name="Tsamla T."/>
            <person name="Tsomo N."/>
            <person name="Vallee D."/>
            <person name="Vassiliev H."/>
            <person name="Venkataraman V."/>
            <person name="Vinson J."/>
            <person name="Vo A."/>
            <person name="Wade C."/>
            <person name="Wang S."/>
            <person name="Wangchuk T."/>
            <person name="Wangdi T."/>
            <person name="Whittaker C."/>
            <person name="Wilkinson J."/>
            <person name="Wu Y."/>
            <person name="Wyman D."/>
            <person name="Yadav S."/>
            <person name="Yang S."/>
            <person name="Yang X."/>
            <person name="Yeager S."/>
            <person name="Yee E."/>
            <person name="Young G."/>
            <person name="Zainoun J."/>
            <person name="Zembeck L."/>
            <person name="Zimmer A."/>
            <person name="Zody M."/>
            <person name="Lander E."/>
        </authorList>
    </citation>
    <scope>NUCLEOTIDE SEQUENCE [LARGE SCALE GENOMIC DNA]</scope>
</reference>
<keyword evidence="2" id="KW-1185">Reference proteome</keyword>
<dbReference type="InParanoid" id="H2ZQP6"/>
<dbReference type="InterPro" id="IPR015943">
    <property type="entry name" value="WD40/YVTN_repeat-like_dom_sf"/>
</dbReference>
<organism evidence="1 2">
    <name type="scientific">Ciona savignyi</name>
    <name type="common">Pacific transparent sea squirt</name>
    <dbReference type="NCBI Taxonomy" id="51511"/>
    <lineage>
        <taxon>Eukaryota</taxon>
        <taxon>Metazoa</taxon>
        <taxon>Chordata</taxon>
        <taxon>Tunicata</taxon>
        <taxon>Ascidiacea</taxon>
        <taxon>Phlebobranchia</taxon>
        <taxon>Cionidae</taxon>
        <taxon>Ciona</taxon>
    </lineage>
</organism>
<dbReference type="InterPro" id="IPR036322">
    <property type="entry name" value="WD40_repeat_dom_sf"/>
</dbReference>
<accession>H2ZQP6</accession>
<sequence>MWMMQSDEKPHQLLLQHNSTSLWLSCVILEGSGYVDHYTTNITGTCVAVLPDLSVATSNSKLEKYVWDGKTSEFNLKQTMQHPEKPVLSLSNLNQEPEALVGCTSTDMFIWNHMNGLMLQKFSLGDKGIAKSIVHTTCHEGLLNIVLKIKSRGELICCSLLCNPLNGNLQVIKKRKSRETQPRQQYYYKASSRFPFSDSALQGLLSQLNFQSFTKFFSS</sequence>
<name>H2ZQP6_CIOSA</name>
<reference evidence="1" key="3">
    <citation type="submission" date="2025-09" db="UniProtKB">
        <authorList>
            <consortium name="Ensembl"/>
        </authorList>
    </citation>
    <scope>IDENTIFICATION</scope>
</reference>